<reference evidence="2 3" key="1">
    <citation type="submission" date="2013-05" db="EMBL/GenBank/DDBJ databases">
        <title>The Genome Sequence of Actinomyces europaeus ACS-120-V-COL10B.</title>
        <authorList>
            <consortium name="The Broad Institute Genomics Platform"/>
            <person name="Earl A."/>
            <person name="Ward D."/>
            <person name="Feldgarden M."/>
            <person name="Gevers D."/>
            <person name="Saerens B."/>
            <person name="Vaneechoutte M."/>
            <person name="Walker B."/>
            <person name="Young S."/>
            <person name="Zeng Q."/>
            <person name="Gargeya S."/>
            <person name="Fitzgerald M."/>
            <person name="Haas B."/>
            <person name="Abouelleil A."/>
            <person name="Allen A.W."/>
            <person name="Alvarado L."/>
            <person name="Arachchi H.M."/>
            <person name="Berlin A.M."/>
            <person name="Chapman S.B."/>
            <person name="Gainer-Dewar J."/>
            <person name="Goldberg J."/>
            <person name="Griggs A."/>
            <person name="Gujja S."/>
            <person name="Hansen M."/>
            <person name="Howarth C."/>
            <person name="Imamovic A."/>
            <person name="Ireland A."/>
            <person name="Larimer J."/>
            <person name="McCowan C."/>
            <person name="Murphy C."/>
            <person name="Pearson M."/>
            <person name="Poon T.W."/>
            <person name="Priest M."/>
            <person name="Roberts A."/>
            <person name="Saif S."/>
            <person name="Shea T."/>
            <person name="Sisk P."/>
            <person name="Sykes S."/>
            <person name="Wortman J."/>
            <person name="Nusbaum C."/>
            <person name="Birren B."/>
        </authorList>
    </citation>
    <scope>NUCLEOTIDE SEQUENCE [LARGE SCALE GENOMIC DNA]</scope>
    <source>
        <strain evidence="2 3">ACS-120-V-Col10b</strain>
    </source>
</reference>
<gene>
    <name evidence="2" type="ORF">HMPREF9238_01215</name>
</gene>
<organism evidence="2 3">
    <name type="scientific">Gleimia europaea ACS-120-V-Col10b</name>
    <dbReference type="NCBI Taxonomy" id="883069"/>
    <lineage>
        <taxon>Bacteria</taxon>
        <taxon>Bacillati</taxon>
        <taxon>Actinomycetota</taxon>
        <taxon>Actinomycetes</taxon>
        <taxon>Actinomycetales</taxon>
        <taxon>Actinomycetaceae</taxon>
        <taxon>Gleimia</taxon>
    </lineage>
</organism>
<dbReference type="PANTHER" id="PTHR12149:SF8">
    <property type="entry name" value="PROTEIN-RIBULOSAMINE 3-KINASE"/>
    <property type="match status" value="1"/>
</dbReference>
<keyword evidence="1" id="KW-0418">Kinase</keyword>
<name>A0A9W5RFQ4_9ACTO</name>
<dbReference type="Pfam" id="PF03881">
    <property type="entry name" value="Fructosamin_kin"/>
    <property type="match status" value="1"/>
</dbReference>
<dbReference type="EMBL" id="AGWN01000001">
    <property type="protein sequence ID" value="EPD31441.1"/>
    <property type="molecule type" value="Genomic_DNA"/>
</dbReference>
<dbReference type="Gene3D" id="1.10.510.10">
    <property type="entry name" value="Transferase(Phosphotransferase) domain 1"/>
    <property type="match status" value="1"/>
</dbReference>
<keyword evidence="1" id="KW-0808">Transferase</keyword>
<dbReference type="InterPro" id="IPR016477">
    <property type="entry name" value="Fructo-/Ketosamine-3-kinase"/>
</dbReference>
<evidence type="ECO:0008006" key="4">
    <source>
        <dbReference type="Google" id="ProtNLM"/>
    </source>
</evidence>
<sequence>MSVCRKNDVFIKTDLTNPASPQVEALGLRWLSEAMEFGGAHVAPVVSVKDGEISTRAIQNGSVTQEAAFQFGRALALTHAQGADYYGQAPLGWEGRGWMGKSNLSFTRPGEYSAWGDFFAQERILPYLPGATDNGSIPRGYVRVVDQVCERLRDGDFDAREPALVKTPASRIHGDLWSGNVLWSPADLLDWAPAKAGLGTTRQELPDTVGVLIDPAACGGHAEKDLADFSMFGQKHSGDVYAGYQAESKLESGWQERISLHQLHMLMIHAELFGGSYGDQVISVCKRYA</sequence>
<dbReference type="RefSeq" id="WP_016444552.1">
    <property type="nucleotide sequence ID" value="NZ_KE150266.1"/>
</dbReference>
<protein>
    <recommendedName>
        <fullName evidence="4">Fructosamine kinase</fullName>
    </recommendedName>
</protein>
<dbReference type="GO" id="GO:0016301">
    <property type="term" value="F:kinase activity"/>
    <property type="evidence" value="ECO:0007669"/>
    <property type="project" value="UniProtKB-UniRule"/>
</dbReference>
<comment type="similarity">
    <text evidence="1">Belongs to the fructosamine kinase family.</text>
</comment>
<dbReference type="OrthoDB" id="5291879at2"/>
<dbReference type="AlphaFoldDB" id="A0A9W5RFQ4"/>
<evidence type="ECO:0000313" key="3">
    <source>
        <dbReference type="Proteomes" id="UP000014387"/>
    </source>
</evidence>
<accession>A0A9W5RFQ4</accession>
<evidence type="ECO:0000313" key="2">
    <source>
        <dbReference type="EMBL" id="EPD31441.1"/>
    </source>
</evidence>
<comment type="caution">
    <text evidence="2">The sequence shown here is derived from an EMBL/GenBank/DDBJ whole genome shotgun (WGS) entry which is preliminary data.</text>
</comment>
<evidence type="ECO:0000256" key="1">
    <source>
        <dbReference type="PIRNR" id="PIRNR006221"/>
    </source>
</evidence>
<dbReference type="Proteomes" id="UP000014387">
    <property type="component" value="Unassembled WGS sequence"/>
</dbReference>
<dbReference type="PIRSF" id="PIRSF006221">
    <property type="entry name" value="Ketosamine-3-kinase"/>
    <property type="match status" value="1"/>
</dbReference>
<dbReference type="SUPFAM" id="SSF56112">
    <property type="entry name" value="Protein kinase-like (PK-like)"/>
    <property type="match status" value="1"/>
</dbReference>
<dbReference type="Gene3D" id="1.20.1270.240">
    <property type="match status" value="1"/>
</dbReference>
<dbReference type="InterPro" id="IPR011009">
    <property type="entry name" value="Kinase-like_dom_sf"/>
</dbReference>
<keyword evidence="3" id="KW-1185">Reference proteome</keyword>
<dbReference type="PANTHER" id="PTHR12149">
    <property type="entry name" value="FRUCTOSAMINE 3 KINASE-RELATED PROTEIN"/>
    <property type="match status" value="1"/>
</dbReference>
<proteinExistence type="inferred from homology"/>